<proteinExistence type="predicted"/>
<name>A0A7R9BBJ6_TIMSH</name>
<feature type="compositionally biased region" description="Acidic residues" evidence="1">
    <location>
        <begin position="52"/>
        <end position="62"/>
    </location>
</feature>
<protein>
    <submittedName>
        <fullName evidence="2">Uncharacterized protein</fullName>
    </submittedName>
</protein>
<sequence length="104" mass="11321">MTVGVVLCVLPTSRSKDSYNKKRRLERQEDPQANSMQCIGILPGLGTYADSSDSEQSSDTDQETVPTLAVDLLGRKIVQAVLKNKSSSGSGRSAYCRLVVNMIR</sequence>
<feature type="region of interest" description="Disordered" evidence="1">
    <location>
        <begin position="42"/>
        <end position="64"/>
    </location>
</feature>
<evidence type="ECO:0000256" key="1">
    <source>
        <dbReference type="SAM" id="MobiDB-lite"/>
    </source>
</evidence>
<reference evidence="2" key="1">
    <citation type="submission" date="2020-11" db="EMBL/GenBank/DDBJ databases">
        <authorList>
            <person name="Tran Van P."/>
        </authorList>
    </citation>
    <scope>NUCLEOTIDE SEQUENCE</scope>
</reference>
<accession>A0A7R9BBJ6</accession>
<evidence type="ECO:0000313" key="2">
    <source>
        <dbReference type="EMBL" id="CAD7268948.1"/>
    </source>
</evidence>
<dbReference type="AlphaFoldDB" id="A0A7R9BBJ6"/>
<gene>
    <name evidence="2" type="ORF">TSIB3V08_LOCUS12948</name>
</gene>
<dbReference type="EMBL" id="OC018275">
    <property type="protein sequence ID" value="CAD7268948.1"/>
    <property type="molecule type" value="Genomic_DNA"/>
</dbReference>
<organism evidence="2">
    <name type="scientific">Timema shepardi</name>
    <name type="common">Walking stick</name>
    <dbReference type="NCBI Taxonomy" id="629360"/>
    <lineage>
        <taxon>Eukaryota</taxon>
        <taxon>Metazoa</taxon>
        <taxon>Ecdysozoa</taxon>
        <taxon>Arthropoda</taxon>
        <taxon>Hexapoda</taxon>
        <taxon>Insecta</taxon>
        <taxon>Pterygota</taxon>
        <taxon>Neoptera</taxon>
        <taxon>Polyneoptera</taxon>
        <taxon>Phasmatodea</taxon>
        <taxon>Timematodea</taxon>
        <taxon>Timematoidea</taxon>
        <taxon>Timematidae</taxon>
        <taxon>Timema</taxon>
    </lineage>
</organism>